<comment type="similarity">
    <text evidence="6">Belongs to the glycosyl hydrolase 31 family.</text>
</comment>
<dbReference type="Pfam" id="PF01055">
    <property type="entry name" value="Glyco_hydro_31_2nd"/>
    <property type="match status" value="1"/>
</dbReference>
<dbReference type="Gene3D" id="3.20.20.80">
    <property type="entry name" value="Glycosidases"/>
    <property type="match status" value="1"/>
</dbReference>
<dbReference type="KEGG" id="lbc:LACBIDRAFT_324550"/>
<dbReference type="GeneID" id="6073646"/>
<dbReference type="Proteomes" id="UP000001194">
    <property type="component" value="Unassembled WGS sequence"/>
</dbReference>
<keyword evidence="4" id="KW-0961">Cell wall biogenesis/degradation</keyword>
<keyword evidence="1 6" id="KW-0378">Hydrolase</keyword>
<feature type="region of interest" description="Disordered" evidence="7">
    <location>
        <begin position="160"/>
        <end position="186"/>
    </location>
</feature>
<evidence type="ECO:0000256" key="3">
    <source>
        <dbReference type="ARBA" id="ARBA00023295"/>
    </source>
</evidence>
<dbReference type="EMBL" id="DS547096">
    <property type="protein sequence ID" value="EDR10705.1"/>
    <property type="molecule type" value="Genomic_DNA"/>
</dbReference>
<dbReference type="InterPro" id="IPR013780">
    <property type="entry name" value="Glyco_hydro_b"/>
</dbReference>
<keyword evidence="10" id="KW-1185">Reference proteome</keyword>
<keyword evidence="3 6" id="KW-0326">Glycosidase</keyword>
<dbReference type="STRING" id="486041.B0D295"/>
<accession>B0D295</accession>
<evidence type="ECO:0000256" key="1">
    <source>
        <dbReference type="ARBA" id="ARBA00022801"/>
    </source>
</evidence>
<gene>
    <name evidence="9" type="ORF">LACBIDRAFT_324550</name>
</gene>
<dbReference type="InterPro" id="IPR000322">
    <property type="entry name" value="Glyco_hydro_31_TIM"/>
</dbReference>
<dbReference type="RefSeq" id="XP_001878006.1">
    <property type="nucleotide sequence ID" value="XM_001877971.1"/>
</dbReference>
<feature type="domain" description="Glycoside hydrolase family 31 TIM barrel" evidence="8">
    <location>
        <begin position="2"/>
        <end position="33"/>
    </location>
</feature>
<dbReference type="OrthoDB" id="3905262at2759"/>
<dbReference type="AlphaFoldDB" id="B0D295"/>
<dbReference type="Gene3D" id="2.60.40.1180">
    <property type="entry name" value="Golgi alpha-mannosidase II"/>
    <property type="match status" value="1"/>
</dbReference>
<dbReference type="GO" id="GO:0071555">
    <property type="term" value="P:cell wall organization"/>
    <property type="evidence" value="ECO:0007669"/>
    <property type="project" value="UniProtKB-KW"/>
</dbReference>
<organism evidence="10">
    <name type="scientific">Laccaria bicolor (strain S238N-H82 / ATCC MYA-4686)</name>
    <name type="common">Bicoloured deceiver</name>
    <name type="synonym">Laccaria laccata var. bicolor</name>
    <dbReference type="NCBI Taxonomy" id="486041"/>
    <lineage>
        <taxon>Eukaryota</taxon>
        <taxon>Fungi</taxon>
        <taxon>Dikarya</taxon>
        <taxon>Basidiomycota</taxon>
        <taxon>Agaricomycotina</taxon>
        <taxon>Agaricomycetes</taxon>
        <taxon>Agaricomycetidae</taxon>
        <taxon>Agaricales</taxon>
        <taxon>Agaricineae</taxon>
        <taxon>Hydnangiaceae</taxon>
        <taxon>Laccaria</taxon>
    </lineage>
</organism>
<keyword evidence="5" id="KW-0624">Polysaccharide degradation</keyword>
<protein>
    <submittedName>
        <fullName evidence="9">Glycoside hydrolase family 31 protein</fullName>
    </submittedName>
</protein>
<proteinExistence type="inferred from homology"/>
<keyword evidence="5" id="KW-0119">Carbohydrate metabolism</keyword>
<evidence type="ECO:0000256" key="6">
    <source>
        <dbReference type="RuleBase" id="RU361185"/>
    </source>
</evidence>
<dbReference type="PANTHER" id="PTHR22762:SF67">
    <property type="entry name" value="ALPHA_BETA-GLUCOSIDASE AGDC-RELATED"/>
    <property type="match status" value="1"/>
</dbReference>
<evidence type="ECO:0000256" key="2">
    <source>
        <dbReference type="ARBA" id="ARBA00023180"/>
    </source>
</evidence>
<dbReference type="PANTHER" id="PTHR22762">
    <property type="entry name" value="ALPHA-GLUCOSIDASE"/>
    <property type="match status" value="1"/>
</dbReference>
<evidence type="ECO:0000313" key="9">
    <source>
        <dbReference type="EMBL" id="EDR10705.1"/>
    </source>
</evidence>
<dbReference type="GO" id="GO:0000272">
    <property type="term" value="P:polysaccharide catabolic process"/>
    <property type="evidence" value="ECO:0007669"/>
    <property type="project" value="UniProtKB-KW"/>
</dbReference>
<evidence type="ECO:0000256" key="5">
    <source>
        <dbReference type="ARBA" id="ARBA00023326"/>
    </source>
</evidence>
<sequence length="186" mass="20813">MVCQAPMAGSDICRFLLWARWATLGAFYPFMRNVRPPTSTSWDGLSTSFVQHNADTSISQEFHIWLLVLSSLCHPTQLPLPHYIYTVFHHAHTDGGSPVPLPLWLKYHNAYGIDYQFGDSILVLPVTQDEATSTYFKISKGLRLCKDGEQSRIKATGKLHVDDGDSISPPSGKTEVWMPFGDSRGN</sequence>
<dbReference type="InParanoid" id="B0D295"/>
<evidence type="ECO:0000256" key="4">
    <source>
        <dbReference type="ARBA" id="ARBA00023316"/>
    </source>
</evidence>
<evidence type="ECO:0000256" key="7">
    <source>
        <dbReference type="SAM" id="MobiDB-lite"/>
    </source>
</evidence>
<keyword evidence="2" id="KW-0325">Glycoprotein</keyword>
<evidence type="ECO:0000259" key="8">
    <source>
        <dbReference type="Pfam" id="PF01055"/>
    </source>
</evidence>
<evidence type="ECO:0000313" key="10">
    <source>
        <dbReference type="Proteomes" id="UP000001194"/>
    </source>
</evidence>
<reference evidence="9 10" key="1">
    <citation type="journal article" date="2008" name="Nature">
        <title>The genome of Laccaria bicolor provides insights into mycorrhizal symbiosis.</title>
        <authorList>
            <person name="Martin F."/>
            <person name="Aerts A."/>
            <person name="Ahren D."/>
            <person name="Brun A."/>
            <person name="Danchin E.G.J."/>
            <person name="Duchaussoy F."/>
            <person name="Gibon J."/>
            <person name="Kohler A."/>
            <person name="Lindquist E."/>
            <person name="Pereda V."/>
            <person name="Salamov A."/>
            <person name="Shapiro H.J."/>
            <person name="Wuyts J."/>
            <person name="Blaudez D."/>
            <person name="Buee M."/>
            <person name="Brokstein P."/>
            <person name="Canbaeck B."/>
            <person name="Cohen D."/>
            <person name="Courty P.E."/>
            <person name="Coutinho P.M."/>
            <person name="Delaruelle C."/>
            <person name="Detter J.C."/>
            <person name="Deveau A."/>
            <person name="DiFazio S."/>
            <person name="Duplessis S."/>
            <person name="Fraissinet-Tachet L."/>
            <person name="Lucic E."/>
            <person name="Frey-Klett P."/>
            <person name="Fourrey C."/>
            <person name="Feussner I."/>
            <person name="Gay G."/>
            <person name="Grimwood J."/>
            <person name="Hoegger P.J."/>
            <person name="Jain P."/>
            <person name="Kilaru S."/>
            <person name="Labbe J."/>
            <person name="Lin Y.C."/>
            <person name="Legue V."/>
            <person name="Le Tacon F."/>
            <person name="Marmeisse R."/>
            <person name="Melayah D."/>
            <person name="Montanini B."/>
            <person name="Muratet M."/>
            <person name="Nehls U."/>
            <person name="Niculita-Hirzel H."/>
            <person name="Oudot-Le Secq M.P."/>
            <person name="Peter M."/>
            <person name="Quesneville H."/>
            <person name="Rajashekar B."/>
            <person name="Reich M."/>
            <person name="Rouhier N."/>
            <person name="Schmutz J."/>
            <person name="Yin T."/>
            <person name="Chalot M."/>
            <person name="Henrissat B."/>
            <person name="Kuees U."/>
            <person name="Lucas S."/>
            <person name="Van de Peer Y."/>
            <person name="Podila G.K."/>
            <person name="Polle A."/>
            <person name="Pukkila P.J."/>
            <person name="Richardson P.M."/>
            <person name="Rouze P."/>
            <person name="Sanders I.R."/>
            <person name="Stajich J.E."/>
            <person name="Tunlid A."/>
            <person name="Tuskan G."/>
            <person name="Grigoriev I.V."/>
        </authorList>
    </citation>
    <scope>NUCLEOTIDE SEQUENCE [LARGE SCALE GENOMIC DNA]</scope>
    <source>
        <strain evidence="10">S238N-H82 / ATCC MYA-4686</strain>
    </source>
</reference>
<dbReference type="HOGENOM" id="CLU_1454652_0_0_1"/>
<name>B0D295_LACBS</name>
<dbReference type="GO" id="GO:0004553">
    <property type="term" value="F:hydrolase activity, hydrolyzing O-glycosyl compounds"/>
    <property type="evidence" value="ECO:0007669"/>
    <property type="project" value="InterPro"/>
</dbReference>